<dbReference type="Pfam" id="PF08455">
    <property type="entry name" value="SNF2_assoc"/>
    <property type="match status" value="1"/>
</dbReference>
<dbReference type="GO" id="GO:0016787">
    <property type="term" value="F:hydrolase activity"/>
    <property type="evidence" value="ECO:0007669"/>
    <property type="project" value="UniProtKB-KW"/>
</dbReference>
<feature type="domain" description="Helicase ATP-binding" evidence="4">
    <location>
        <begin position="649"/>
        <end position="811"/>
    </location>
</feature>
<dbReference type="Gene3D" id="3.40.50.300">
    <property type="entry name" value="P-loop containing nucleotide triphosphate hydrolases"/>
    <property type="match status" value="1"/>
</dbReference>
<feature type="domain" description="Helicase C-terminal" evidence="5">
    <location>
        <begin position="924"/>
        <end position="1083"/>
    </location>
</feature>
<dbReference type="RefSeq" id="WP_166160897.1">
    <property type="nucleotide sequence ID" value="NZ_CP049740.1"/>
</dbReference>
<evidence type="ECO:0000313" key="6">
    <source>
        <dbReference type="EMBL" id="QII81347.1"/>
    </source>
</evidence>
<evidence type="ECO:0000259" key="3">
    <source>
        <dbReference type="PROSITE" id="PS50966"/>
    </source>
</evidence>
<dbReference type="EMBL" id="CP049740">
    <property type="protein sequence ID" value="QII81347.1"/>
    <property type="molecule type" value="Genomic_DNA"/>
</dbReference>
<name>A0A6G7K7X9_9LACT</name>
<keyword evidence="2" id="KW-0862">Zinc</keyword>
<dbReference type="InterPro" id="IPR027417">
    <property type="entry name" value="P-loop_NTPase"/>
</dbReference>
<organism evidence="6 7">
    <name type="scientific">Jeotgalibaca arthritidis</name>
    <dbReference type="NCBI Taxonomy" id="1868794"/>
    <lineage>
        <taxon>Bacteria</taxon>
        <taxon>Bacillati</taxon>
        <taxon>Bacillota</taxon>
        <taxon>Bacilli</taxon>
        <taxon>Lactobacillales</taxon>
        <taxon>Carnobacteriaceae</taxon>
        <taxon>Jeotgalibaca</taxon>
    </lineage>
</organism>
<protein>
    <submittedName>
        <fullName evidence="6">DEAD/DEAH box helicase</fullName>
    </submittedName>
</protein>
<keyword evidence="6" id="KW-0347">Helicase</keyword>
<dbReference type="AlphaFoldDB" id="A0A6G7K7X9"/>
<dbReference type="InterPro" id="IPR014001">
    <property type="entry name" value="Helicase_ATP-bd"/>
</dbReference>
<keyword evidence="1" id="KW-0378">Hydrolase</keyword>
<keyword evidence="2" id="KW-0863">Zinc-finger</keyword>
<dbReference type="PROSITE" id="PS51194">
    <property type="entry name" value="HELICASE_CTER"/>
    <property type="match status" value="1"/>
</dbReference>
<dbReference type="InterPro" id="IPR049730">
    <property type="entry name" value="SNF2/RAD54-like_C"/>
</dbReference>
<keyword evidence="6" id="KW-0547">Nucleotide-binding</keyword>
<dbReference type="CDD" id="cd18793">
    <property type="entry name" value="SF2_C_SNF"/>
    <property type="match status" value="1"/>
</dbReference>
<evidence type="ECO:0000259" key="4">
    <source>
        <dbReference type="PROSITE" id="PS51192"/>
    </source>
</evidence>
<dbReference type="GO" id="GO:0004386">
    <property type="term" value="F:helicase activity"/>
    <property type="evidence" value="ECO:0007669"/>
    <property type="project" value="UniProtKB-KW"/>
</dbReference>
<dbReference type="SMART" id="SM00490">
    <property type="entry name" value="HELICc"/>
    <property type="match status" value="1"/>
</dbReference>
<keyword evidence="6" id="KW-0067">ATP-binding</keyword>
<keyword evidence="2" id="KW-0479">Metal-binding</keyword>
<evidence type="ECO:0000256" key="2">
    <source>
        <dbReference type="PROSITE-ProRule" id="PRU00325"/>
    </source>
</evidence>
<dbReference type="InterPro" id="IPR038718">
    <property type="entry name" value="SNF2-like_sf"/>
</dbReference>
<dbReference type="Gene3D" id="3.40.50.10810">
    <property type="entry name" value="Tandem AAA-ATPase domain"/>
    <property type="match status" value="1"/>
</dbReference>
<gene>
    <name evidence="6" type="ORF">G7057_01890</name>
</gene>
<sequence length="1088" mass="126189">MKWKLVSEEVIREAALSDSAIRFGRRIYREQAFRNIVLTEMHDVIELSAYVDQECQVKIRLNTTEKLQLKCACQKHSDHLACKHSIALLYLYNDIIKDAQKRQGFSKKVGSLTYSVNSRKYVAAKYIMEQMSDFLDAQTGFRGRKKIVFDYQFAFRSLENDDESSVRIKVGEDKLYQMRDIEAVALSFLKEQPMMFGKSFTYDPAEHYIDSKDRDMLYFLLEIKNYQFQNQLYRQYTATNKSEIDIQPALIKRTLEKITLMSHYTIKINHRDSEQERLNDPVLFEEGELLLPVPFQMAELEDEPDHFHFSLIDPEANMFYLFPTQKVLIQRNDIFFLTDEEIRMLTILANALSENEDHHVIIPKSMMKDFLTTSLPSLSKRFPITLSETVKQSFKKERLLPKLYLDWTTDHLIVDLEFHYGDYVYHPTTVFNEEEGLPDSVVLDLEGEGRVLNLLYSFDFDFEFEDQHMLLSDFDEVYRFLYEALPEFSQLMDVYTSSSFDHLLYNSPSHAQLVVDMDRESNLLQVTFDMEGIDDSELKKIMQDLIANKKYRRLSNGKLVNLQDRAFQEYQSILQKMDIRTSKIKKEMALPLHKLFSIDDDVLERSELKENIMTFLNQMTTVDSQDYQLPHSLVADLRPYQVEGYQWLRTLDEFGFGGILADDMGLGKTVQSLAFIASLIESQDKPILVVCPSSVLYNWKKESQQFIPDVPTILITGNKEERQQQIKYAKEQAIPLWITSYPVLIRDVADYSDTLFRTVILDEAQIVKNNTAKTTKAVKDLQSVNKFALSGTPLENQLGELYSIFSIAVPGLLGTKKAFKEMPIADINRRISPFLLRRLKKNVLKELPEKFETIEYIDFSEEQKALYLSQLALVRDEANAFMAEGQLAENKIRILAGLTRLRQICCDPRLVMPNYEGESAKLLRLLEYLETAKENGNRVVLFSQFTQMLALIQDELVKLGYDYFYLDGKTPNEERLALTTRFNEGEKDLFLISLKAGGTGLNLTGGDTVILYDSWWNPAVESQATDRVHRFGQKNVVQVIRMICGGTIEERISELQDKKRQLIDQVISDEQQSLTSLSKEELMAILSE</sequence>
<evidence type="ECO:0000313" key="7">
    <source>
        <dbReference type="Proteomes" id="UP000501451"/>
    </source>
</evidence>
<dbReference type="InterPro" id="IPR001650">
    <property type="entry name" value="Helicase_C-like"/>
</dbReference>
<dbReference type="SUPFAM" id="SSF52540">
    <property type="entry name" value="P-loop containing nucleoside triphosphate hydrolases"/>
    <property type="match status" value="2"/>
</dbReference>
<dbReference type="Pfam" id="PF00176">
    <property type="entry name" value="SNF2-rel_dom"/>
    <property type="match status" value="1"/>
</dbReference>
<dbReference type="InterPro" id="IPR000330">
    <property type="entry name" value="SNF2_N"/>
</dbReference>
<evidence type="ECO:0000256" key="1">
    <source>
        <dbReference type="ARBA" id="ARBA00022801"/>
    </source>
</evidence>
<evidence type="ECO:0000259" key="5">
    <source>
        <dbReference type="PROSITE" id="PS51194"/>
    </source>
</evidence>
<keyword evidence="7" id="KW-1185">Reference proteome</keyword>
<dbReference type="GO" id="GO:0005524">
    <property type="term" value="F:ATP binding"/>
    <property type="evidence" value="ECO:0007669"/>
    <property type="project" value="InterPro"/>
</dbReference>
<dbReference type="KEGG" id="jar:G7057_01890"/>
<dbReference type="Pfam" id="PF00271">
    <property type="entry name" value="Helicase_C"/>
    <property type="match status" value="1"/>
</dbReference>
<dbReference type="Proteomes" id="UP000501451">
    <property type="component" value="Chromosome"/>
</dbReference>
<accession>A0A6G7K7X9</accession>
<dbReference type="InterPro" id="IPR013663">
    <property type="entry name" value="Helicase_SWF/SNF/SWI_bac"/>
</dbReference>
<dbReference type="PANTHER" id="PTHR10799">
    <property type="entry name" value="SNF2/RAD54 HELICASE FAMILY"/>
    <property type="match status" value="1"/>
</dbReference>
<dbReference type="FunFam" id="3.40.50.300:FF:000533">
    <property type="entry name" value="Helicase, Snf2 family"/>
    <property type="match status" value="1"/>
</dbReference>
<dbReference type="PROSITE" id="PS50966">
    <property type="entry name" value="ZF_SWIM"/>
    <property type="match status" value="1"/>
</dbReference>
<dbReference type="SMART" id="SM00487">
    <property type="entry name" value="DEXDc"/>
    <property type="match status" value="1"/>
</dbReference>
<dbReference type="PROSITE" id="PS51192">
    <property type="entry name" value="HELICASE_ATP_BIND_1"/>
    <property type="match status" value="1"/>
</dbReference>
<dbReference type="GO" id="GO:0008270">
    <property type="term" value="F:zinc ion binding"/>
    <property type="evidence" value="ECO:0007669"/>
    <property type="project" value="UniProtKB-KW"/>
</dbReference>
<feature type="domain" description="SWIM-type" evidence="3">
    <location>
        <begin position="57"/>
        <end position="93"/>
    </location>
</feature>
<dbReference type="InterPro" id="IPR007527">
    <property type="entry name" value="Znf_SWIM"/>
</dbReference>
<reference evidence="6 7" key="1">
    <citation type="journal article" date="2017" name="Int. J. Syst. Evol. Microbiol.">
        <title>Jeotgalibaca porci sp. nov. and Jeotgalibaca arthritidis sp. nov., isolated from pigs, and emended description of the genus Jeotgalibaca.</title>
        <authorList>
            <person name="Zamora L."/>
            <person name="Perez-Sancho M."/>
            <person name="Dominguez L."/>
            <person name="Fernandez-Garayzabal J.F."/>
            <person name="Vela A.I."/>
        </authorList>
    </citation>
    <scope>NUCLEOTIDE SEQUENCE [LARGE SCALE GENOMIC DNA]</scope>
    <source>
        <strain evidence="6 7">CECT 9157</strain>
    </source>
</reference>
<proteinExistence type="predicted"/>